<dbReference type="CDD" id="cd02966">
    <property type="entry name" value="TlpA_like_family"/>
    <property type="match status" value="1"/>
</dbReference>
<evidence type="ECO:0000259" key="6">
    <source>
        <dbReference type="PROSITE" id="PS51352"/>
    </source>
</evidence>
<dbReference type="InterPro" id="IPR013766">
    <property type="entry name" value="Thioredoxin_domain"/>
</dbReference>
<dbReference type="InterPro" id="IPR000866">
    <property type="entry name" value="AhpC/TSA"/>
</dbReference>
<dbReference type="Proteomes" id="UP000651475">
    <property type="component" value="Unassembled WGS sequence"/>
</dbReference>
<dbReference type="EMBL" id="JACOOJ010000021">
    <property type="protein sequence ID" value="MBC5633526.1"/>
    <property type="molecule type" value="Genomic_DNA"/>
</dbReference>
<comment type="subcellular location">
    <subcellularLocation>
        <location evidence="1">Cell envelope</location>
    </subcellularLocation>
</comment>
<reference evidence="7 8" key="1">
    <citation type="submission" date="2020-08" db="EMBL/GenBank/DDBJ databases">
        <title>Genome public.</title>
        <authorList>
            <person name="Liu C."/>
            <person name="Sun Q."/>
        </authorList>
    </citation>
    <scope>NUCLEOTIDE SEQUENCE [LARGE SCALE GENOMIC DNA]</scope>
    <source>
        <strain evidence="7 8">NSJ-79</strain>
    </source>
</reference>
<feature type="chain" id="PRO_5045950547" evidence="5">
    <location>
        <begin position="21"/>
        <end position="360"/>
    </location>
</feature>
<feature type="domain" description="Thioredoxin" evidence="6">
    <location>
        <begin position="223"/>
        <end position="360"/>
    </location>
</feature>
<organism evidence="7 8">
    <name type="scientific">Parabacteroides hominis</name>
    <dbReference type="NCBI Taxonomy" id="2763057"/>
    <lineage>
        <taxon>Bacteria</taxon>
        <taxon>Pseudomonadati</taxon>
        <taxon>Bacteroidota</taxon>
        <taxon>Bacteroidia</taxon>
        <taxon>Bacteroidales</taxon>
        <taxon>Tannerellaceae</taxon>
        <taxon>Parabacteroides</taxon>
    </lineage>
</organism>
<keyword evidence="5" id="KW-0732">Signal</keyword>
<feature type="signal peptide" evidence="5">
    <location>
        <begin position="1"/>
        <end position="20"/>
    </location>
</feature>
<gene>
    <name evidence="7" type="ORF">H8S65_12215</name>
</gene>
<dbReference type="Pfam" id="PF00578">
    <property type="entry name" value="AhpC-TSA"/>
    <property type="match status" value="1"/>
</dbReference>
<keyword evidence="8" id="KW-1185">Reference proteome</keyword>
<evidence type="ECO:0000256" key="2">
    <source>
        <dbReference type="ARBA" id="ARBA00022748"/>
    </source>
</evidence>
<dbReference type="PROSITE" id="PS51352">
    <property type="entry name" value="THIOREDOXIN_2"/>
    <property type="match status" value="1"/>
</dbReference>
<comment type="caution">
    <text evidence="7">The sequence shown here is derived from an EMBL/GenBank/DDBJ whole genome shotgun (WGS) entry which is preliminary data.</text>
</comment>
<dbReference type="PROSITE" id="PS00194">
    <property type="entry name" value="THIOREDOXIN_1"/>
    <property type="match status" value="1"/>
</dbReference>
<dbReference type="InterPro" id="IPR036249">
    <property type="entry name" value="Thioredoxin-like_sf"/>
</dbReference>
<proteinExistence type="predicted"/>
<evidence type="ECO:0000313" key="8">
    <source>
        <dbReference type="Proteomes" id="UP000651475"/>
    </source>
</evidence>
<protein>
    <submittedName>
        <fullName evidence="7">AhpC/TSA family protein</fullName>
    </submittedName>
</protein>
<keyword evidence="3" id="KW-1015">Disulfide bond</keyword>
<keyword evidence="2" id="KW-0201">Cytochrome c-type biogenesis</keyword>
<dbReference type="InterPro" id="IPR025380">
    <property type="entry name" value="DUF4369"/>
</dbReference>
<accession>A0ABR7DQ20</accession>
<name>A0ABR7DQ20_9BACT</name>
<dbReference type="InterPro" id="IPR017937">
    <property type="entry name" value="Thioredoxin_CS"/>
</dbReference>
<sequence length="360" mass="40560">MKTNTLLALLITLAAGSSCTNPTSSYTVTGSIPDTTFNGTTIYIHNRDDNRIMDSTTIENGSFSFIGKIDTAVLCFTQIGREYYTNFMLENGTIKLNMEKPNTPSGTPLNEIFTSYIQAEDSLNNIYQSKAEEIKKQTTDQTEARELFKNYYITEWKPAYIAMLTGFVNKNQDNYMGAFALQSLANFMEPEELEPVIAKSSTFIQSRNVIQRLTQRLESLKKTAEGQPFTDFTVEMENGEKVSLSDYVGKGKYTLVDFWASWCGPCRAETPVLAEVYNQYKDKGFEVVGVATWDKPEDTKKAIEELKITWPQILNAQNIPSDLYGFNGIPHIILFGPDGTIVARNLRGEELKTKVKEVMQ</sequence>
<evidence type="ECO:0000256" key="3">
    <source>
        <dbReference type="ARBA" id="ARBA00023157"/>
    </source>
</evidence>
<dbReference type="RefSeq" id="WP_186930235.1">
    <property type="nucleotide sequence ID" value="NZ_JACOOJ010000021.1"/>
</dbReference>
<evidence type="ECO:0000256" key="1">
    <source>
        <dbReference type="ARBA" id="ARBA00004196"/>
    </source>
</evidence>
<dbReference type="PANTHER" id="PTHR42852">
    <property type="entry name" value="THIOL:DISULFIDE INTERCHANGE PROTEIN DSBE"/>
    <property type="match status" value="1"/>
</dbReference>
<dbReference type="PANTHER" id="PTHR42852:SF6">
    <property type="entry name" value="THIOL:DISULFIDE INTERCHANGE PROTEIN DSBE"/>
    <property type="match status" value="1"/>
</dbReference>
<keyword evidence="4" id="KW-0676">Redox-active center</keyword>
<evidence type="ECO:0000256" key="5">
    <source>
        <dbReference type="SAM" id="SignalP"/>
    </source>
</evidence>
<evidence type="ECO:0000256" key="4">
    <source>
        <dbReference type="ARBA" id="ARBA00023284"/>
    </source>
</evidence>
<dbReference type="PROSITE" id="PS51257">
    <property type="entry name" value="PROKAR_LIPOPROTEIN"/>
    <property type="match status" value="1"/>
</dbReference>
<dbReference type="Gene3D" id="3.40.30.10">
    <property type="entry name" value="Glutaredoxin"/>
    <property type="match status" value="1"/>
</dbReference>
<dbReference type="Pfam" id="PF14289">
    <property type="entry name" value="DUF4369"/>
    <property type="match status" value="1"/>
</dbReference>
<dbReference type="SUPFAM" id="SSF52833">
    <property type="entry name" value="Thioredoxin-like"/>
    <property type="match status" value="1"/>
</dbReference>
<dbReference type="InterPro" id="IPR050553">
    <property type="entry name" value="Thioredoxin_ResA/DsbE_sf"/>
</dbReference>
<evidence type="ECO:0000313" key="7">
    <source>
        <dbReference type="EMBL" id="MBC5633526.1"/>
    </source>
</evidence>